<dbReference type="Proteomes" id="UP001374535">
    <property type="component" value="Chromosome 1"/>
</dbReference>
<evidence type="ECO:0000256" key="1">
    <source>
        <dbReference type="SAM" id="MobiDB-lite"/>
    </source>
</evidence>
<proteinExistence type="predicted"/>
<name>A0AAQ3SDE5_VIGMU</name>
<organism evidence="2 3">
    <name type="scientific">Vigna mungo</name>
    <name type="common">Black gram</name>
    <name type="synonym">Phaseolus mungo</name>
    <dbReference type="NCBI Taxonomy" id="3915"/>
    <lineage>
        <taxon>Eukaryota</taxon>
        <taxon>Viridiplantae</taxon>
        <taxon>Streptophyta</taxon>
        <taxon>Embryophyta</taxon>
        <taxon>Tracheophyta</taxon>
        <taxon>Spermatophyta</taxon>
        <taxon>Magnoliopsida</taxon>
        <taxon>eudicotyledons</taxon>
        <taxon>Gunneridae</taxon>
        <taxon>Pentapetalae</taxon>
        <taxon>rosids</taxon>
        <taxon>fabids</taxon>
        <taxon>Fabales</taxon>
        <taxon>Fabaceae</taxon>
        <taxon>Papilionoideae</taxon>
        <taxon>50 kb inversion clade</taxon>
        <taxon>NPAAA clade</taxon>
        <taxon>indigoferoid/millettioid clade</taxon>
        <taxon>Phaseoleae</taxon>
        <taxon>Vigna</taxon>
    </lineage>
</organism>
<feature type="region of interest" description="Disordered" evidence="1">
    <location>
        <begin position="23"/>
        <end position="45"/>
    </location>
</feature>
<dbReference type="EMBL" id="CP144700">
    <property type="protein sequence ID" value="WVZ24571.1"/>
    <property type="molecule type" value="Genomic_DNA"/>
</dbReference>
<reference evidence="2 3" key="1">
    <citation type="journal article" date="2023" name="Life. Sci Alliance">
        <title>Evolutionary insights into 3D genome organization and epigenetic landscape of Vigna mungo.</title>
        <authorList>
            <person name="Junaid A."/>
            <person name="Singh B."/>
            <person name="Bhatia S."/>
        </authorList>
    </citation>
    <scope>NUCLEOTIDE SEQUENCE [LARGE SCALE GENOMIC DNA]</scope>
    <source>
        <strain evidence="2">Urdbean</strain>
    </source>
</reference>
<sequence>MNKLRLCRSTNSWIARLPGNSVNVESKKKSPRPQTCRGKSGFATSVPSSNNNHIIFLIHHSRLTIHHSGGRTSAEAPGERGGEGYLAAELAAESNAARVGKSGGGSEKERCA</sequence>
<protein>
    <submittedName>
        <fullName evidence="2">Uncharacterized protein</fullName>
    </submittedName>
</protein>
<evidence type="ECO:0000313" key="3">
    <source>
        <dbReference type="Proteomes" id="UP001374535"/>
    </source>
</evidence>
<accession>A0AAQ3SDE5</accession>
<dbReference type="AlphaFoldDB" id="A0AAQ3SDE5"/>
<gene>
    <name evidence="2" type="ORF">V8G54_003115</name>
</gene>
<evidence type="ECO:0000313" key="2">
    <source>
        <dbReference type="EMBL" id="WVZ24571.1"/>
    </source>
</evidence>
<keyword evidence="3" id="KW-1185">Reference proteome</keyword>